<feature type="non-terminal residue" evidence="1">
    <location>
        <position position="1"/>
    </location>
</feature>
<reference evidence="1 2" key="1">
    <citation type="journal article" date="2021" name="Nat. Plants">
        <title>The Taxus genome provides insights into paclitaxel biosynthesis.</title>
        <authorList>
            <person name="Xiong X."/>
            <person name="Gou J."/>
            <person name="Liao Q."/>
            <person name="Li Y."/>
            <person name="Zhou Q."/>
            <person name="Bi G."/>
            <person name="Li C."/>
            <person name="Du R."/>
            <person name="Wang X."/>
            <person name="Sun T."/>
            <person name="Guo L."/>
            <person name="Liang H."/>
            <person name="Lu P."/>
            <person name="Wu Y."/>
            <person name="Zhang Z."/>
            <person name="Ro D.K."/>
            <person name="Shang Y."/>
            <person name="Huang S."/>
            <person name="Yan J."/>
        </authorList>
    </citation>
    <scope>NUCLEOTIDE SEQUENCE [LARGE SCALE GENOMIC DNA]</scope>
    <source>
        <strain evidence="1">Ta-2019</strain>
    </source>
</reference>
<dbReference type="InterPro" id="IPR011990">
    <property type="entry name" value="TPR-like_helical_dom_sf"/>
</dbReference>
<evidence type="ECO:0000313" key="1">
    <source>
        <dbReference type="EMBL" id="KAH9316172.1"/>
    </source>
</evidence>
<organism evidence="1 2">
    <name type="scientific">Taxus chinensis</name>
    <name type="common">Chinese yew</name>
    <name type="synonym">Taxus wallichiana var. chinensis</name>
    <dbReference type="NCBI Taxonomy" id="29808"/>
    <lineage>
        <taxon>Eukaryota</taxon>
        <taxon>Viridiplantae</taxon>
        <taxon>Streptophyta</taxon>
        <taxon>Embryophyta</taxon>
        <taxon>Tracheophyta</taxon>
        <taxon>Spermatophyta</taxon>
        <taxon>Pinopsida</taxon>
        <taxon>Pinidae</taxon>
        <taxon>Conifers II</taxon>
        <taxon>Cupressales</taxon>
        <taxon>Taxaceae</taxon>
        <taxon>Taxus</taxon>
    </lineage>
</organism>
<sequence length="143" mass="16227">LCVSYINLYEPRSIRKHELSVTKHFDCNCQRCTEPLESSLDRFLEGCMCNVKGCDGVLLKKTSLNGHALGDEKLTPWICDTCSRVLEPTSFDPKGKSIIETPWVLVGKAEEQMAIAISAYRERRLRDARTLLENFIVEFSGKL</sequence>
<protein>
    <submittedName>
        <fullName evidence="1">Uncharacterized protein</fullName>
    </submittedName>
</protein>
<gene>
    <name evidence="1" type="ORF">KI387_024799</name>
</gene>
<proteinExistence type="predicted"/>
<dbReference type="EMBL" id="JAHRHJ020000005">
    <property type="protein sequence ID" value="KAH9316172.1"/>
    <property type="molecule type" value="Genomic_DNA"/>
</dbReference>
<dbReference type="PANTHER" id="PTHR46455">
    <property type="entry name" value="SET AND MYND DOMAIN CONTAINING, ARTHROPOD-SPECIFIC, MEMBER 4, ISOFORM A"/>
    <property type="match status" value="1"/>
</dbReference>
<dbReference type="PANTHER" id="PTHR46455:SF5">
    <property type="entry name" value="SET AND MYND DOMAIN CONTAINING, ARTHROPOD-SPECIFIC, MEMBER 4, ISOFORM A"/>
    <property type="match status" value="1"/>
</dbReference>
<dbReference type="Proteomes" id="UP000824469">
    <property type="component" value="Unassembled WGS sequence"/>
</dbReference>
<name>A0AA38G4P6_TAXCH</name>
<accession>A0AA38G4P6</accession>
<comment type="caution">
    <text evidence="1">The sequence shown here is derived from an EMBL/GenBank/DDBJ whole genome shotgun (WGS) entry which is preliminary data.</text>
</comment>
<dbReference type="InterPro" id="IPR053010">
    <property type="entry name" value="SET_SmydA-8"/>
</dbReference>
<feature type="non-terminal residue" evidence="1">
    <location>
        <position position="143"/>
    </location>
</feature>
<keyword evidence="2" id="KW-1185">Reference proteome</keyword>
<evidence type="ECO:0000313" key="2">
    <source>
        <dbReference type="Proteomes" id="UP000824469"/>
    </source>
</evidence>
<dbReference type="AlphaFoldDB" id="A0AA38G4P6"/>
<dbReference type="Gene3D" id="1.25.40.10">
    <property type="entry name" value="Tetratricopeptide repeat domain"/>
    <property type="match status" value="1"/>
</dbReference>